<organism evidence="4">
    <name type="scientific">Echinostoma caproni</name>
    <dbReference type="NCBI Taxonomy" id="27848"/>
    <lineage>
        <taxon>Eukaryota</taxon>
        <taxon>Metazoa</taxon>
        <taxon>Spiralia</taxon>
        <taxon>Lophotrochozoa</taxon>
        <taxon>Platyhelminthes</taxon>
        <taxon>Trematoda</taxon>
        <taxon>Digenea</taxon>
        <taxon>Plagiorchiida</taxon>
        <taxon>Echinostomata</taxon>
        <taxon>Echinostomatoidea</taxon>
        <taxon>Echinostomatidae</taxon>
        <taxon>Echinostoma</taxon>
    </lineage>
</organism>
<proteinExistence type="predicted"/>
<dbReference type="OrthoDB" id="6272577at2759"/>
<dbReference type="InterPro" id="IPR044041">
    <property type="entry name" value="DUF5743"/>
</dbReference>
<gene>
    <name evidence="2" type="ORF">ECPE_LOCUS6779</name>
</gene>
<sequence>MSSDIFPKVEYPPMIKGSLRLMLQLKDAFLACFNLVEEYRDQLLACQRGFARDLVVYQLTQGLAGINRLREDLANIETQGQARMNRNSTLRRYLLERYSLTDGQDIPTSGVGMVTRLGQDEDSDINRSGTGTAVLGNAIPPPVSAPDSVEAALHGGLDNCIGKVNVDILDIPEEIDLATTTTESGAHLLPVVDFYRGFYFLQMHFQVSLSLEDFKC</sequence>
<evidence type="ECO:0000313" key="4">
    <source>
        <dbReference type="WBParaSite" id="ECPE_0000679201-mRNA-1"/>
    </source>
</evidence>
<reference evidence="2 3" key="2">
    <citation type="submission" date="2018-11" db="EMBL/GenBank/DDBJ databases">
        <authorList>
            <consortium name="Pathogen Informatics"/>
        </authorList>
    </citation>
    <scope>NUCLEOTIDE SEQUENCE [LARGE SCALE GENOMIC DNA]</scope>
    <source>
        <strain evidence="2 3">Egypt</strain>
    </source>
</reference>
<dbReference type="AlphaFoldDB" id="A0A183AIJ4"/>
<evidence type="ECO:0000313" key="3">
    <source>
        <dbReference type="Proteomes" id="UP000272942"/>
    </source>
</evidence>
<accession>A0A183AIJ4</accession>
<evidence type="ECO:0000259" key="1">
    <source>
        <dbReference type="Pfam" id="PF19014"/>
    </source>
</evidence>
<protein>
    <submittedName>
        <fullName evidence="4">DUF5743 domain-containing protein</fullName>
    </submittedName>
</protein>
<dbReference type="WBParaSite" id="ECPE_0000679201-mRNA-1">
    <property type="protein sequence ID" value="ECPE_0000679201-mRNA-1"/>
    <property type="gene ID" value="ECPE_0000679201"/>
</dbReference>
<name>A0A183AIJ4_9TREM</name>
<dbReference type="EMBL" id="UZAN01043815">
    <property type="protein sequence ID" value="VDP79319.1"/>
    <property type="molecule type" value="Genomic_DNA"/>
</dbReference>
<dbReference type="Proteomes" id="UP000272942">
    <property type="component" value="Unassembled WGS sequence"/>
</dbReference>
<dbReference type="Pfam" id="PF19014">
    <property type="entry name" value="DUF5743"/>
    <property type="match status" value="1"/>
</dbReference>
<evidence type="ECO:0000313" key="2">
    <source>
        <dbReference type="EMBL" id="VDP79319.1"/>
    </source>
</evidence>
<reference evidence="4" key="1">
    <citation type="submission" date="2016-06" db="UniProtKB">
        <authorList>
            <consortium name="WormBaseParasite"/>
        </authorList>
    </citation>
    <scope>IDENTIFICATION</scope>
</reference>
<keyword evidence="3" id="KW-1185">Reference proteome</keyword>
<feature type="domain" description="DUF5743" evidence="1">
    <location>
        <begin position="42"/>
        <end position="211"/>
    </location>
</feature>